<feature type="domain" description="Peptide methionine sulphoxide reductase MsrA" evidence="6">
    <location>
        <begin position="21"/>
        <end position="172"/>
    </location>
</feature>
<dbReference type="PATRIC" id="fig|1423748.3.peg.309"/>
<dbReference type="EC" id="1.8.4.11" evidence="5"/>
<keyword evidence="2 5" id="KW-0560">Oxidoreductase</keyword>
<dbReference type="SUPFAM" id="SSF55068">
    <property type="entry name" value="Peptide methionine sulfoxide reductase"/>
    <property type="match status" value="1"/>
</dbReference>
<dbReference type="InterPro" id="IPR002569">
    <property type="entry name" value="Met_Sox_Rdtase_MsrA_dom"/>
</dbReference>
<accession>A0A0R1NIR7</accession>
<dbReference type="eggNOG" id="COG0225">
    <property type="taxonomic scope" value="Bacteria"/>
</dbReference>
<comment type="caution">
    <text evidence="7">The sequence shown here is derived from an EMBL/GenBank/DDBJ whole genome shotgun (WGS) entry which is preliminary data.</text>
</comment>
<dbReference type="Pfam" id="PF01625">
    <property type="entry name" value="PMSR"/>
    <property type="match status" value="1"/>
</dbReference>
<comment type="function">
    <text evidence="5">Has an important function as a repair enzyme for proteins that have been inactivated by oxidation. Catalyzes the reversible oxidation-reduction of methionine sulfoxide in proteins to methionine.</text>
</comment>
<comment type="catalytic activity">
    <reaction evidence="4 5">
        <text>[thioredoxin]-disulfide + L-methionine + H2O = L-methionine (S)-S-oxide + [thioredoxin]-dithiol</text>
        <dbReference type="Rhea" id="RHEA:19993"/>
        <dbReference type="Rhea" id="RHEA-COMP:10698"/>
        <dbReference type="Rhea" id="RHEA-COMP:10700"/>
        <dbReference type="ChEBI" id="CHEBI:15377"/>
        <dbReference type="ChEBI" id="CHEBI:29950"/>
        <dbReference type="ChEBI" id="CHEBI:50058"/>
        <dbReference type="ChEBI" id="CHEBI:57844"/>
        <dbReference type="ChEBI" id="CHEBI:58772"/>
        <dbReference type="EC" id="1.8.4.11"/>
    </reaction>
</comment>
<dbReference type="PANTHER" id="PTHR43774:SF1">
    <property type="entry name" value="PEPTIDE METHIONINE SULFOXIDE REDUCTASE MSRA 2"/>
    <property type="match status" value="1"/>
</dbReference>
<evidence type="ECO:0000256" key="4">
    <source>
        <dbReference type="ARBA" id="ARBA00048782"/>
    </source>
</evidence>
<dbReference type="EMBL" id="AZEL01000071">
    <property type="protein sequence ID" value="KRL20177.1"/>
    <property type="molecule type" value="Genomic_DNA"/>
</dbReference>
<evidence type="ECO:0000256" key="5">
    <source>
        <dbReference type="HAMAP-Rule" id="MF_01401"/>
    </source>
</evidence>
<dbReference type="GO" id="GO:0033744">
    <property type="term" value="F:L-methionine:thioredoxin-disulfide S-oxidoreductase activity"/>
    <property type="evidence" value="ECO:0007669"/>
    <property type="project" value="RHEA"/>
</dbReference>
<dbReference type="GO" id="GO:0008113">
    <property type="term" value="F:peptide-methionine (S)-S-oxide reductase activity"/>
    <property type="evidence" value="ECO:0007669"/>
    <property type="project" value="UniProtKB-UniRule"/>
</dbReference>
<evidence type="ECO:0000256" key="3">
    <source>
        <dbReference type="ARBA" id="ARBA00047806"/>
    </source>
</evidence>
<protein>
    <recommendedName>
        <fullName evidence="5">Peptide methionine sulfoxide reductase MsrA</fullName>
        <shortName evidence="5">Protein-methionine-S-oxide reductase</shortName>
        <ecNumber evidence="5">1.8.4.11</ecNumber>
    </recommendedName>
    <alternativeName>
        <fullName evidence="5">Peptide-methionine (S)-S-oxide reductase</fullName>
        <shortName evidence="5">Peptide Met(O) reductase</shortName>
    </alternativeName>
</protein>
<sequence>MTENNEQTKITDTKLKGALDTAIFAGGCFWCMVSPFDKLPGIEKVVSGYTGGHVANPTYEEVCTGKTGHTEAVEITFDPEKMPYQKLLQYYWQVTDPTDAMGQFQDRGDQYRPVIYYNSPAQKEAAEKSKQELAESGKFDDPIVTKIEPAQPFYPAEEYHQDFYKKDPLRYAMEEAGGREKFIKEHWDK</sequence>
<dbReference type="AlphaFoldDB" id="A0A0R1NIR7"/>
<dbReference type="STRING" id="1423748.FC37_GL000293"/>
<dbReference type="Gene3D" id="3.30.1060.10">
    <property type="entry name" value="Peptide methionine sulphoxide reductase MsrA"/>
    <property type="match status" value="1"/>
</dbReference>
<dbReference type="InterPro" id="IPR036509">
    <property type="entry name" value="Met_Sox_Rdtase_MsrA_sf"/>
</dbReference>
<dbReference type="OrthoDB" id="4174719at2"/>
<feature type="active site" evidence="5">
    <location>
        <position position="28"/>
    </location>
</feature>
<evidence type="ECO:0000256" key="1">
    <source>
        <dbReference type="ARBA" id="ARBA00005591"/>
    </source>
</evidence>
<evidence type="ECO:0000259" key="6">
    <source>
        <dbReference type="Pfam" id="PF01625"/>
    </source>
</evidence>
<comment type="similarity">
    <text evidence="1 5">Belongs to the MsrA Met sulfoxide reductase family.</text>
</comment>
<proteinExistence type="inferred from homology"/>
<dbReference type="FunFam" id="3.30.1060.10:FF:000003">
    <property type="entry name" value="Peptide methionine sulfoxide reductase MsrA"/>
    <property type="match status" value="1"/>
</dbReference>
<comment type="catalytic activity">
    <reaction evidence="3 5">
        <text>L-methionyl-[protein] + [thioredoxin]-disulfide + H2O = L-methionyl-(S)-S-oxide-[protein] + [thioredoxin]-dithiol</text>
        <dbReference type="Rhea" id="RHEA:14217"/>
        <dbReference type="Rhea" id="RHEA-COMP:10698"/>
        <dbReference type="Rhea" id="RHEA-COMP:10700"/>
        <dbReference type="Rhea" id="RHEA-COMP:12313"/>
        <dbReference type="Rhea" id="RHEA-COMP:12315"/>
        <dbReference type="ChEBI" id="CHEBI:15377"/>
        <dbReference type="ChEBI" id="CHEBI:16044"/>
        <dbReference type="ChEBI" id="CHEBI:29950"/>
        <dbReference type="ChEBI" id="CHEBI:44120"/>
        <dbReference type="ChEBI" id="CHEBI:50058"/>
        <dbReference type="EC" id="1.8.4.11"/>
    </reaction>
</comment>
<dbReference type="HAMAP" id="MF_01401">
    <property type="entry name" value="MsrA"/>
    <property type="match status" value="1"/>
</dbReference>
<gene>
    <name evidence="5" type="primary">msrA</name>
    <name evidence="7" type="ORF">FC37_GL000293</name>
</gene>
<dbReference type="PANTHER" id="PTHR43774">
    <property type="entry name" value="PEPTIDE METHIONINE SULFOXIDE REDUCTASE"/>
    <property type="match status" value="1"/>
</dbReference>
<dbReference type="RefSeq" id="WP_025006186.1">
    <property type="nucleotide sequence ID" value="NZ_AZEL01000071.1"/>
</dbReference>
<dbReference type="Proteomes" id="UP000051311">
    <property type="component" value="Unassembled WGS sequence"/>
</dbReference>
<dbReference type="NCBIfam" id="TIGR00401">
    <property type="entry name" value="msrA"/>
    <property type="match status" value="1"/>
</dbReference>
<organism evidence="7 8">
    <name type="scientific">Lactobacillus gallinarum DSM 10532 = JCM 2011</name>
    <dbReference type="NCBI Taxonomy" id="1423748"/>
    <lineage>
        <taxon>Bacteria</taxon>
        <taxon>Bacillati</taxon>
        <taxon>Bacillota</taxon>
        <taxon>Bacilli</taxon>
        <taxon>Lactobacillales</taxon>
        <taxon>Lactobacillaceae</taxon>
        <taxon>Lactobacillus</taxon>
    </lineage>
</organism>
<reference evidence="7 8" key="1">
    <citation type="journal article" date="2015" name="Genome Announc.">
        <title>Expanding the biotechnology potential of lactobacilli through comparative genomics of 213 strains and associated genera.</title>
        <authorList>
            <person name="Sun Z."/>
            <person name="Harris H.M."/>
            <person name="McCann A."/>
            <person name="Guo C."/>
            <person name="Argimon S."/>
            <person name="Zhang W."/>
            <person name="Yang X."/>
            <person name="Jeffery I.B."/>
            <person name="Cooney J.C."/>
            <person name="Kagawa T.F."/>
            <person name="Liu W."/>
            <person name="Song Y."/>
            <person name="Salvetti E."/>
            <person name="Wrobel A."/>
            <person name="Rasinkangas P."/>
            <person name="Parkhill J."/>
            <person name="Rea M.C."/>
            <person name="O'Sullivan O."/>
            <person name="Ritari J."/>
            <person name="Douillard F.P."/>
            <person name="Paul Ross R."/>
            <person name="Yang R."/>
            <person name="Briner A.E."/>
            <person name="Felis G.E."/>
            <person name="de Vos W.M."/>
            <person name="Barrangou R."/>
            <person name="Klaenhammer T.R."/>
            <person name="Caufield P.W."/>
            <person name="Cui Y."/>
            <person name="Zhang H."/>
            <person name="O'Toole P.W."/>
        </authorList>
    </citation>
    <scope>NUCLEOTIDE SEQUENCE [LARGE SCALE GENOMIC DNA]</scope>
    <source>
        <strain evidence="7 8">DSM 10532</strain>
    </source>
</reference>
<evidence type="ECO:0000313" key="7">
    <source>
        <dbReference type="EMBL" id="KRL20177.1"/>
    </source>
</evidence>
<evidence type="ECO:0000256" key="2">
    <source>
        <dbReference type="ARBA" id="ARBA00023002"/>
    </source>
</evidence>
<evidence type="ECO:0000313" key="8">
    <source>
        <dbReference type="Proteomes" id="UP000051311"/>
    </source>
</evidence>
<name>A0A0R1NIR7_9LACO</name>